<evidence type="ECO:0000256" key="3">
    <source>
        <dbReference type="ARBA" id="ARBA00022679"/>
    </source>
</evidence>
<dbReference type="InterPro" id="IPR035595">
    <property type="entry name" value="UDP_glycos_trans_CS"/>
</dbReference>
<comment type="catalytic activity">
    <reaction evidence="5">
        <text>glucuronate acceptor + UDP-alpha-D-glucuronate = acceptor beta-D-glucuronoside + UDP + H(+)</text>
        <dbReference type="Rhea" id="RHEA:21032"/>
        <dbReference type="ChEBI" id="CHEBI:15378"/>
        <dbReference type="ChEBI" id="CHEBI:58052"/>
        <dbReference type="ChEBI" id="CHEBI:58223"/>
        <dbReference type="ChEBI" id="CHEBI:132367"/>
        <dbReference type="ChEBI" id="CHEBI:132368"/>
        <dbReference type="EC" id="2.4.1.17"/>
    </reaction>
</comment>
<keyword evidence="5" id="KW-1133">Transmembrane helix</keyword>
<dbReference type="InterPro" id="IPR050271">
    <property type="entry name" value="UDP-glycosyltransferase"/>
</dbReference>
<evidence type="ECO:0000256" key="2">
    <source>
        <dbReference type="ARBA" id="ARBA00022676"/>
    </source>
</evidence>
<dbReference type="GO" id="GO:0016020">
    <property type="term" value="C:membrane"/>
    <property type="evidence" value="ECO:0007669"/>
    <property type="project" value="UniProtKB-SubCell"/>
</dbReference>
<dbReference type="Gene3D" id="3.40.50.2000">
    <property type="entry name" value="Glycogen Phosphorylase B"/>
    <property type="match status" value="2"/>
</dbReference>
<evidence type="ECO:0000256" key="5">
    <source>
        <dbReference type="RuleBase" id="RU362059"/>
    </source>
</evidence>
<protein>
    <recommendedName>
        <fullName evidence="5">UDP-glucuronosyltransferase</fullName>
        <ecNumber evidence="5">2.4.1.17</ecNumber>
    </recommendedName>
</protein>
<sequence>MKVLVKDLKDRGHDVTVLRLSHAWNMDDTSDFKVVTVQLPENQARSKAEKRETALSWIFYNTFRKESGSSTAFWELFASIRRVSQDYKLGIETIFDNSSLLRQLQEAHFDLVLADPFFPGGLMLARYLNVPIVLFGRWMPTEDIHFTIAPSPLSYVPVLNSRLTDRMTFLQRLKNVFMFSFGKLLNHIFIYSTYDSLCKRYLQSDESIYTLYKQADIYLVKSDFALDFVKPVMPNTIFIGGFHIQPPQPLPPELQAFVDDAAVGVVIFSLGSLVGTLPQDVATDIAAGLARLPHRVLWRYSGPQIPTLGKNTKLLSWLPQNDLLSHPKTKAFITHGGENGVYEAIYHGVPIVGIPLFGDNYANLLRLRVKGAAVLLENLNKLTGQDIWTAVQTVTGDPSYRTSMRRLSQVHRDTPIAGRELAIFWSEYVLRNKGAPHLRAAGNDLPFYQYHMMDVFAFICIALVLLTYSTWSLVRILWRTFHGKVKEKKQ</sequence>
<evidence type="ECO:0000256" key="1">
    <source>
        <dbReference type="ARBA" id="ARBA00009995"/>
    </source>
</evidence>
<dbReference type="PROSITE" id="PS00375">
    <property type="entry name" value="UDPGT"/>
    <property type="match status" value="1"/>
</dbReference>
<dbReference type="EMBL" id="JAINUG010000015">
    <property type="protein sequence ID" value="KAJ8413488.1"/>
    <property type="molecule type" value="Genomic_DNA"/>
</dbReference>
<dbReference type="EC" id="2.4.1.17" evidence="5"/>
<dbReference type="Pfam" id="PF00201">
    <property type="entry name" value="UDPGT"/>
    <property type="match status" value="1"/>
</dbReference>
<dbReference type="InterPro" id="IPR002213">
    <property type="entry name" value="UDP_glucos_trans"/>
</dbReference>
<gene>
    <name evidence="6" type="ORF">AAFF_G00079950</name>
</gene>
<dbReference type="AlphaFoldDB" id="A0AAD7WYC8"/>
<dbReference type="CDD" id="cd03784">
    <property type="entry name" value="GT1_Gtf-like"/>
    <property type="match status" value="1"/>
</dbReference>
<comment type="caution">
    <text evidence="6">The sequence shown here is derived from an EMBL/GenBank/DDBJ whole genome shotgun (WGS) entry which is preliminary data.</text>
</comment>
<dbReference type="Proteomes" id="UP001221898">
    <property type="component" value="Unassembled WGS sequence"/>
</dbReference>
<evidence type="ECO:0000313" key="7">
    <source>
        <dbReference type="Proteomes" id="UP001221898"/>
    </source>
</evidence>
<evidence type="ECO:0000313" key="6">
    <source>
        <dbReference type="EMBL" id="KAJ8413488.1"/>
    </source>
</evidence>
<name>A0AAD7WYC8_9TELE</name>
<dbReference type="FunFam" id="3.40.50.2000:FF:000021">
    <property type="entry name" value="UDP-glucuronosyltransferase"/>
    <property type="match status" value="1"/>
</dbReference>
<keyword evidence="7" id="KW-1185">Reference proteome</keyword>
<comment type="subcellular location">
    <subcellularLocation>
        <location evidence="5">Membrane</location>
        <topology evidence="5">Single-pass membrane protein</topology>
    </subcellularLocation>
</comment>
<organism evidence="6 7">
    <name type="scientific">Aldrovandia affinis</name>
    <dbReference type="NCBI Taxonomy" id="143900"/>
    <lineage>
        <taxon>Eukaryota</taxon>
        <taxon>Metazoa</taxon>
        <taxon>Chordata</taxon>
        <taxon>Craniata</taxon>
        <taxon>Vertebrata</taxon>
        <taxon>Euteleostomi</taxon>
        <taxon>Actinopterygii</taxon>
        <taxon>Neopterygii</taxon>
        <taxon>Teleostei</taxon>
        <taxon>Notacanthiformes</taxon>
        <taxon>Halosauridae</taxon>
        <taxon>Aldrovandia</taxon>
    </lineage>
</organism>
<accession>A0AAD7WYC8</accession>
<keyword evidence="3 4" id="KW-0808">Transferase</keyword>
<proteinExistence type="inferred from homology"/>
<keyword evidence="2 4" id="KW-0328">Glycosyltransferase</keyword>
<dbReference type="SUPFAM" id="SSF53756">
    <property type="entry name" value="UDP-Glycosyltransferase/glycogen phosphorylase"/>
    <property type="match status" value="1"/>
</dbReference>
<evidence type="ECO:0000256" key="4">
    <source>
        <dbReference type="RuleBase" id="RU003718"/>
    </source>
</evidence>
<reference evidence="6" key="1">
    <citation type="journal article" date="2023" name="Science">
        <title>Genome structures resolve the early diversification of teleost fishes.</title>
        <authorList>
            <person name="Parey E."/>
            <person name="Louis A."/>
            <person name="Montfort J."/>
            <person name="Bouchez O."/>
            <person name="Roques C."/>
            <person name="Iampietro C."/>
            <person name="Lluch J."/>
            <person name="Castinel A."/>
            <person name="Donnadieu C."/>
            <person name="Desvignes T."/>
            <person name="Floi Bucao C."/>
            <person name="Jouanno E."/>
            <person name="Wen M."/>
            <person name="Mejri S."/>
            <person name="Dirks R."/>
            <person name="Jansen H."/>
            <person name="Henkel C."/>
            <person name="Chen W.J."/>
            <person name="Zahm M."/>
            <person name="Cabau C."/>
            <person name="Klopp C."/>
            <person name="Thompson A.W."/>
            <person name="Robinson-Rechavi M."/>
            <person name="Braasch I."/>
            <person name="Lecointre G."/>
            <person name="Bobe J."/>
            <person name="Postlethwait J.H."/>
            <person name="Berthelot C."/>
            <person name="Roest Crollius H."/>
            <person name="Guiguen Y."/>
        </authorList>
    </citation>
    <scope>NUCLEOTIDE SEQUENCE</scope>
    <source>
        <strain evidence="6">NC1722</strain>
    </source>
</reference>
<dbReference type="GO" id="GO:0015020">
    <property type="term" value="F:glucuronosyltransferase activity"/>
    <property type="evidence" value="ECO:0007669"/>
    <property type="project" value="UniProtKB-EC"/>
</dbReference>
<keyword evidence="5" id="KW-0472">Membrane</keyword>
<keyword evidence="5" id="KW-0812">Transmembrane</keyword>
<dbReference type="PANTHER" id="PTHR48043">
    <property type="entry name" value="EG:EG0003.4 PROTEIN-RELATED"/>
    <property type="match status" value="1"/>
</dbReference>
<feature type="transmembrane region" description="Helical" evidence="5">
    <location>
        <begin position="455"/>
        <end position="478"/>
    </location>
</feature>
<comment type="similarity">
    <text evidence="1 4">Belongs to the UDP-glycosyltransferase family.</text>
</comment>
<dbReference type="PANTHER" id="PTHR48043:SF63">
    <property type="entry name" value="UDP GLUCURONOSYLTRANSFERASE 5 FAMILY, POLYPEPTIDE F1-RELATED"/>
    <property type="match status" value="1"/>
</dbReference>